<gene>
    <name evidence="1" type="ORF">HPB49_011757</name>
</gene>
<organism evidence="1 2">
    <name type="scientific">Dermacentor silvarum</name>
    <name type="common">Tick</name>
    <dbReference type="NCBI Taxonomy" id="543639"/>
    <lineage>
        <taxon>Eukaryota</taxon>
        <taxon>Metazoa</taxon>
        <taxon>Ecdysozoa</taxon>
        <taxon>Arthropoda</taxon>
        <taxon>Chelicerata</taxon>
        <taxon>Arachnida</taxon>
        <taxon>Acari</taxon>
        <taxon>Parasitiformes</taxon>
        <taxon>Ixodida</taxon>
        <taxon>Ixodoidea</taxon>
        <taxon>Ixodidae</taxon>
        <taxon>Rhipicephalinae</taxon>
        <taxon>Dermacentor</taxon>
    </lineage>
</organism>
<reference evidence="1" key="1">
    <citation type="submission" date="2020-05" db="EMBL/GenBank/DDBJ databases">
        <title>Large-scale comparative analyses of tick genomes elucidate their genetic diversity and vector capacities.</title>
        <authorList>
            <person name="Jia N."/>
            <person name="Wang J."/>
            <person name="Shi W."/>
            <person name="Du L."/>
            <person name="Sun Y."/>
            <person name="Zhan W."/>
            <person name="Jiang J."/>
            <person name="Wang Q."/>
            <person name="Zhang B."/>
            <person name="Ji P."/>
            <person name="Sakyi L.B."/>
            <person name="Cui X."/>
            <person name="Yuan T."/>
            <person name="Jiang B."/>
            <person name="Yang W."/>
            <person name="Lam T.T.-Y."/>
            <person name="Chang Q."/>
            <person name="Ding S."/>
            <person name="Wang X."/>
            <person name="Zhu J."/>
            <person name="Ruan X."/>
            <person name="Zhao L."/>
            <person name="Wei J."/>
            <person name="Que T."/>
            <person name="Du C."/>
            <person name="Cheng J."/>
            <person name="Dai P."/>
            <person name="Han X."/>
            <person name="Huang E."/>
            <person name="Gao Y."/>
            <person name="Liu J."/>
            <person name="Shao H."/>
            <person name="Ye R."/>
            <person name="Li L."/>
            <person name="Wei W."/>
            <person name="Wang X."/>
            <person name="Wang C."/>
            <person name="Yang T."/>
            <person name="Huo Q."/>
            <person name="Li W."/>
            <person name="Guo W."/>
            <person name="Chen H."/>
            <person name="Zhou L."/>
            <person name="Ni X."/>
            <person name="Tian J."/>
            <person name="Zhou Y."/>
            <person name="Sheng Y."/>
            <person name="Liu T."/>
            <person name="Pan Y."/>
            <person name="Xia L."/>
            <person name="Li J."/>
            <person name="Zhao F."/>
            <person name="Cao W."/>
        </authorList>
    </citation>
    <scope>NUCLEOTIDE SEQUENCE</scope>
    <source>
        <strain evidence="1">Dsil-2018</strain>
    </source>
</reference>
<keyword evidence="2" id="KW-1185">Reference proteome</keyword>
<evidence type="ECO:0000313" key="2">
    <source>
        <dbReference type="Proteomes" id="UP000821865"/>
    </source>
</evidence>
<evidence type="ECO:0000313" key="1">
    <source>
        <dbReference type="EMBL" id="KAH7965873.1"/>
    </source>
</evidence>
<name>A0ACB8DCX4_DERSI</name>
<protein>
    <submittedName>
        <fullName evidence="1">Uncharacterized protein</fullName>
    </submittedName>
</protein>
<accession>A0ACB8DCX4</accession>
<dbReference type="EMBL" id="CM023471">
    <property type="protein sequence ID" value="KAH7965873.1"/>
    <property type="molecule type" value="Genomic_DNA"/>
</dbReference>
<dbReference type="Proteomes" id="UP000821865">
    <property type="component" value="Chromosome 2"/>
</dbReference>
<proteinExistence type="predicted"/>
<sequence>MFPSDTMRTTVILLFIAGFVALSASSEVFSDDNSSEEADGKTAVDLFRDELETLCSELESTSSEEKEEEVATSSGKFLGKKKGAGNFSSDFDGASKKEELLRKFLGKKVGSGSGDASNGSDFLKKYLEGKAASYAGHEEEVDDDKVSLEIFCAKIFAKDEDVSVHDQVEAVIKEAAFRLNAMGYLLVKMGAALKVGGRRLKDLDGTLSIVFGPAKFRKQKASLWALDIAKLGNCTAEVRLTQMTAKIINAYAARSKPSSIYKGVDQIGEIVGSTGDSLEDVALRLAGHKESGTAAVLPKPEMTESGEALLENIMDVIVKHGAH</sequence>
<comment type="caution">
    <text evidence="1">The sequence shown here is derived from an EMBL/GenBank/DDBJ whole genome shotgun (WGS) entry which is preliminary data.</text>
</comment>